<sequence length="311" mass="34540">MLEKVEIAQAMDLVPNTSISLFENLPRLHDVLLKGPSHCWNLPWAQLTRLRYHVSSVREGVQVVHLCPQLAECTLEMLAEAADMDLPPIDLSRHLRFLRVAVNISMVTHSAEAIMKTIFTCLTAPELVALEVVGQFAPEDFISFLTRSDCPLENLFLGPGYVNPNTLIAVFKAVPGLRRLVVDADMGTTRRLQNRAITAKVLERLTIYPAAESLSDSDYLLPQLEHLGLTTGMNFLDQPLLDLIESRWVPWATEVHGVPVMRLTSVDLDFTGTTTGRWLHPTSVEALKLFSEAGLPISLKNNGTQVSLLLS</sequence>
<keyword evidence="2" id="KW-1185">Reference proteome</keyword>
<protein>
    <submittedName>
        <fullName evidence="1">Uncharacterized protein</fullName>
    </submittedName>
</protein>
<reference evidence="1" key="1">
    <citation type="submission" date="2023-03" db="EMBL/GenBank/DDBJ databases">
        <title>Massive genome expansion in bonnet fungi (Mycena s.s.) driven by repeated elements and novel gene families across ecological guilds.</title>
        <authorList>
            <consortium name="Lawrence Berkeley National Laboratory"/>
            <person name="Harder C.B."/>
            <person name="Miyauchi S."/>
            <person name="Viragh M."/>
            <person name="Kuo A."/>
            <person name="Thoen E."/>
            <person name="Andreopoulos B."/>
            <person name="Lu D."/>
            <person name="Skrede I."/>
            <person name="Drula E."/>
            <person name="Henrissat B."/>
            <person name="Morin E."/>
            <person name="Kohler A."/>
            <person name="Barry K."/>
            <person name="LaButti K."/>
            <person name="Morin E."/>
            <person name="Salamov A."/>
            <person name="Lipzen A."/>
            <person name="Mereny Z."/>
            <person name="Hegedus B."/>
            <person name="Baldrian P."/>
            <person name="Stursova M."/>
            <person name="Weitz H."/>
            <person name="Taylor A."/>
            <person name="Grigoriev I.V."/>
            <person name="Nagy L.G."/>
            <person name="Martin F."/>
            <person name="Kauserud H."/>
        </authorList>
    </citation>
    <scope>NUCLEOTIDE SEQUENCE</scope>
    <source>
        <strain evidence="1">9284</strain>
    </source>
</reference>
<dbReference type="EMBL" id="JARKIF010000032">
    <property type="protein sequence ID" value="KAJ7611680.1"/>
    <property type="molecule type" value="Genomic_DNA"/>
</dbReference>
<accession>A0AAD7B6R1</accession>
<name>A0AAD7B6R1_9AGAR</name>
<evidence type="ECO:0000313" key="2">
    <source>
        <dbReference type="Proteomes" id="UP001221142"/>
    </source>
</evidence>
<dbReference type="AlphaFoldDB" id="A0AAD7B6R1"/>
<gene>
    <name evidence="1" type="ORF">FB45DRAFT_940660</name>
</gene>
<comment type="caution">
    <text evidence="1">The sequence shown here is derived from an EMBL/GenBank/DDBJ whole genome shotgun (WGS) entry which is preliminary data.</text>
</comment>
<dbReference type="Proteomes" id="UP001221142">
    <property type="component" value="Unassembled WGS sequence"/>
</dbReference>
<proteinExistence type="predicted"/>
<evidence type="ECO:0000313" key="1">
    <source>
        <dbReference type="EMBL" id="KAJ7611680.1"/>
    </source>
</evidence>
<organism evidence="1 2">
    <name type="scientific">Roridomyces roridus</name>
    <dbReference type="NCBI Taxonomy" id="1738132"/>
    <lineage>
        <taxon>Eukaryota</taxon>
        <taxon>Fungi</taxon>
        <taxon>Dikarya</taxon>
        <taxon>Basidiomycota</taxon>
        <taxon>Agaricomycotina</taxon>
        <taxon>Agaricomycetes</taxon>
        <taxon>Agaricomycetidae</taxon>
        <taxon>Agaricales</taxon>
        <taxon>Marasmiineae</taxon>
        <taxon>Mycenaceae</taxon>
        <taxon>Roridomyces</taxon>
    </lineage>
</organism>